<organism evidence="24 25">
    <name type="scientific">Monodelphis domestica</name>
    <name type="common">Gray short-tailed opossum</name>
    <dbReference type="NCBI Taxonomy" id="13616"/>
    <lineage>
        <taxon>Eukaryota</taxon>
        <taxon>Metazoa</taxon>
        <taxon>Chordata</taxon>
        <taxon>Craniata</taxon>
        <taxon>Vertebrata</taxon>
        <taxon>Euteleostomi</taxon>
        <taxon>Mammalia</taxon>
        <taxon>Metatheria</taxon>
        <taxon>Didelphimorphia</taxon>
        <taxon>Didelphidae</taxon>
        <taxon>Monodelphis</taxon>
    </lineage>
</organism>
<dbReference type="InterPro" id="IPR027417">
    <property type="entry name" value="P-loop_NTPase"/>
</dbReference>
<reference evidence="24 25" key="1">
    <citation type="journal article" date="2007" name="Nature">
        <title>Genome of the marsupial Monodelphis domestica reveals innovation in non-coding sequences.</title>
        <authorList>
            <person name="Mikkelsen T.S."/>
            <person name="Wakefield M.J."/>
            <person name="Aken B."/>
            <person name="Amemiya C.T."/>
            <person name="Chang J.L."/>
            <person name="Duke S."/>
            <person name="Garber M."/>
            <person name="Gentles A.J."/>
            <person name="Goodstadt L."/>
            <person name="Heger A."/>
            <person name="Jurka J."/>
            <person name="Kamal M."/>
            <person name="Mauceli E."/>
            <person name="Searle S.M."/>
            <person name="Sharpe T."/>
            <person name="Baker M.L."/>
            <person name="Batzer M.A."/>
            <person name="Benos P.V."/>
            <person name="Belov K."/>
            <person name="Clamp M."/>
            <person name="Cook A."/>
            <person name="Cuff J."/>
            <person name="Das R."/>
            <person name="Davidow L."/>
            <person name="Deakin J.E."/>
            <person name="Fazzari M.J."/>
            <person name="Glass J.L."/>
            <person name="Grabherr M."/>
            <person name="Greally J.M."/>
            <person name="Gu W."/>
            <person name="Hore T.A."/>
            <person name="Huttley G.A."/>
            <person name="Kleber M."/>
            <person name="Jirtle R.L."/>
            <person name="Koina E."/>
            <person name="Lee J.T."/>
            <person name="Mahony S."/>
            <person name="Marra M.A."/>
            <person name="Miller R.D."/>
            <person name="Nicholls R.D."/>
            <person name="Oda M."/>
            <person name="Papenfuss A.T."/>
            <person name="Parra Z.E."/>
            <person name="Pollock D.D."/>
            <person name="Ray D.A."/>
            <person name="Schein J.E."/>
            <person name="Speed T.P."/>
            <person name="Thompson K."/>
            <person name="VandeBerg J.L."/>
            <person name="Wade C.M."/>
            <person name="Walker J.A."/>
            <person name="Waters P.D."/>
            <person name="Webber C."/>
            <person name="Weidman J.R."/>
            <person name="Xie X."/>
            <person name="Zody M.C."/>
            <person name="Baldwin J."/>
            <person name="Abdouelleil A."/>
            <person name="Abdulkadir J."/>
            <person name="Abebe A."/>
            <person name="Abera B."/>
            <person name="Abreu J."/>
            <person name="Acer S.C."/>
            <person name="Aftuck L."/>
            <person name="Alexander A."/>
            <person name="An P."/>
            <person name="Anderson E."/>
            <person name="Anderson S."/>
            <person name="Arachi H."/>
            <person name="Azer M."/>
            <person name="Bachantsang P."/>
            <person name="Barry A."/>
            <person name="Bayul T."/>
            <person name="Berlin A."/>
            <person name="Bessette D."/>
            <person name="Bloom T."/>
            <person name="Bloom T."/>
            <person name="Boguslavskiy L."/>
            <person name="Bonnet C."/>
            <person name="Boukhgalter B."/>
            <person name="Bourzgui I."/>
            <person name="Brown A."/>
            <person name="Cahill P."/>
            <person name="Channer S."/>
            <person name="Cheshatsang Y."/>
            <person name="Chuda L."/>
            <person name="Citroen M."/>
            <person name="Collymore A."/>
            <person name="Cooke P."/>
            <person name="Costello M."/>
            <person name="D'Aco K."/>
            <person name="Daza R."/>
            <person name="De Haan G."/>
            <person name="DeGray S."/>
            <person name="DeMaso C."/>
            <person name="Dhargay N."/>
            <person name="Dooley K."/>
            <person name="Dooley E."/>
            <person name="Doricent M."/>
            <person name="Dorje P."/>
            <person name="Dorjee K."/>
            <person name="Dupes A."/>
            <person name="Elong R."/>
            <person name="Falk J."/>
            <person name="Farina A."/>
            <person name="Faro S."/>
            <person name="Ferguson D."/>
            <person name="Fisher S."/>
            <person name="Foley C.D."/>
            <person name="Franke A."/>
            <person name="Friedrich D."/>
            <person name="Gadbois L."/>
            <person name="Gearin G."/>
            <person name="Gearin C.R."/>
            <person name="Giannoukos G."/>
            <person name="Goode T."/>
            <person name="Graham J."/>
            <person name="Grandbois E."/>
            <person name="Grewal S."/>
            <person name="Gyaltsen K."/>
            <person name="Hafez N."/>
            <person name="Hagos B."/>
            <person name="Hall J."/>
            <person name="Henson C."/>
            <person name="Hollinger A."/>
            <person name="Honan T."/>
            <person name="Huard M.D."/>
            <person name="Hughes L."/>
            <person name="Hurhula B."/>
            <person name="Husby M.E."/>
            <person name="Kamat A."/>
            <person name="Kanga B."/>
            <person name="Kashin S."/>
            <person name="Khazanovich D."/>
            <person name="Kisner P."/>
            <person name="Lance K."/>
            <person name="Lara M."/>
            <person name="Lee W."/>
            <person name="Lennon N."/>
            <person name="Letendre F."/>
            <person name="LeVine R."/>
            <person name="Lipovsky A."/>
            <person name="Liu X."/>
            <person name="Liu J."/>
            <person name="Liu S."/>
            <person name="Lokyitsang T."/>
            <person name="Lokyitsang Y."/>
            <person name="Lubonja R."/>
            <person name="Lui A."/>
            <person name="MacDonald P."/>
            <person name="Magnisalis V."/>
            <person name="Maru K."/>
            <person name="Matthews C."/>
            <person name="McCusker W."/>
            <person name="McDonough S."/>
            <person name="Mehta T."/>
            <person name="Meldrim J."/>
            <person name="Meneus L."/>
            <person name="Mihai O."/>
            <person name="Mihalev A."/>
            <person name="Mihova T."/>
            <person name="Mittelman R."/>
            <person name="Mlenga V."/>
            <person name="Montmayeur A."/>
            <person name="Mulrain L."/>
            <person name="Navidi A."/>
            <person name="Naylor J."/>
            <person name="Negash T."/>
            <person name="Nguyen T."/>
            <person name="Nguyen N."/>
            <person name="Nicol R."/>
            <person name="Norbu C."/>
            <person name="Norbu N."/>
            <person name="Novod N."/>
            <person name="O'Neill B."/>
            <person name="Osman S."/>
            <person name="Markiewicz E."/>
            <person name="Oyono O.L."/>
            <person name="Patti C."/>
            <person name="Phunkhang P."/>
            <person name="Pierre F."/>
            <person name="Priest M."/>
            <person name="Raghuraman S."/>
            <person name="Rege F."/>
            <person name="Reyes R."/>
            <person name="Rise C."/>
            <person name="Rogov P."/>
            <person name="Ross K."/>
            <person name="Ryan E."/>
            <person name="Settipalli S."/>
            <person name="Shea T."/>
            <person name="Sherpa N."/>
            <person name="Shi L."/>
            <person name="Shih D."/>
            <person name="Sparrow T."/>
            <person name="Spaulding J."/>
            <person name="Stalker J."/>
            <person name="Stange-Thomann N."/>
            <person name="Stavropoulos S."/>
            <person name="Stone C."/>
            <person name="Strader C."/>
            <person name="Tesfaye S."/>
            <person name="Thomson T."/>
            <person name="Thoulutsang Y."/>
            <person name="Thoulutsang D."/>
            <person name="Topham K."/>
            <person name="Topping I."/>
            <person name="Tsamla T."/>
            <person name="Vassiliev H."/>
            <person name="Vo A."/>
            <person name="Wangchuk T."/>
            <person name="Wangdi T."/>
            <person name="Weiand M."/>
            <person name="Wilkinson J."/>
            <person name="Wilson A."/>
            <person name="Yadav S."/>
            <person name="Young G."/>
            <person name="Yu Q."/>
            <person name="Zembek L."/>
            <person name="Zhong D."/>
            <person name="Zimmer A."/>
            <person name="Zwirko Z."/>
            <person name="Jaffe D.B."/>
            <person name="Alvarez P."/>
            <person name="Brockman W."/>
            <person name="Butler J."/>
            <person name="Chin C."/>
            <person name="Gnerre S."/>
            <person name="MacCallum I."/>
            <person name="Graves J.A."/>
            <person name="Ponting C.P."/>
            <person name="Breen M."/>
            <person name="Samollow P.B."/>
            <person name="Lander E.S."/>
            <person name="Lindblad-Toh K."/>
        </authorList>
    </citation>
    <scope>NUCLEOTIDE SEQUENCE [LARGE SCALE GENOMIC DNA]</scope>
</reference>
<dbReference type="eggNOG" id="KOG2750">
    <property type="taxonomic scope" value="Eukaryota"/>
</dbReference>
<dbReference type="GO" id="GO:0005524">
    <property type="term" value="F:ATP binding"/>
    <property type="evidence" value="ECO:0007669"/>
    <property type="project" value="UniProtKB-KW"/>
</dbReference>
<comment type="catalytic activity">
    <reaction evidence="14">
        <text>a 5'-end dephospho-ribonucleoside-RNA + ATP = a 5'-end 5'-phospho-ribonucleoside-RNA + ADP + H(+)</text>
        <dbReference type="Rhea" id="RHEA:54580"/>
        <dbReference type="Rhea" id="RHEA-COMP:13936"/>
        <dbReference type="Rhea" id="RHEA-COMP:15179"/>
        <dbReference type="ChEBI" id="CHEBI:15378"/>
        <dbReference type="ChEBI" id="CHEBI:30616"/>
        <dbReference type="ChEBI" id="CHEBI:138282"/>
        <dbReference type="ChEBI" id="CHEBI:138284"/>
        <dbReference type="ChEBI" id="CHEBI:456216"/>
        <dbReference type="EC" id="2.7.1.78"/>
    </reaction>
</comment>
<keyword evidence="9" id="KW-0067">ATP-binding</keyword>
<evidence type="ECO:0000256" key="16">
    <source>
        <dbReference type="ARBA" id="ARBA00055967"/>
    </source>
</evidence>
<dbReference type="Pfam" id="PF25467">
    <property type="entry name" value="NOL9_C"/>
    <property type="match status" value="1"/>
</dbReference>
<dbReference type="Proteomes" id="UP000002280">
    <property type="component" value="Chromosome 4"/>
</dbReference>
<feature type="region of interest" description="Disordered" evidence="20">
    <location>
        <begin position="267"/>
        <end position="307"/>
    </location>
</feature>
<dbReference type="Gene3D" id="3.40.50.300">
    <property type="entry name" value="P-loop containing nucleotide triphosphate hydrolases"/>
    <property type="match status" value="1"/>
</dbReference>
<evidence type="ECO:0000256" key="18">
    <source>
        <dbReference type="ARBA" id="ARBA00071212"/>
    </source>
</evidence>
<evidence type="ECO:0000313" key="24">
    <source>
        <dbReference type="Ensembl" id="ENSMODP00000007467.4"/>
    </source>
</evidence>
<dbReference type="Bgee" id="ENSMODG00000006027">
    <property type="expression patterns" value="Expressed in forelimb bud and 19 other cell types or tissues"/>
</dbReference>
<feature type="domain" description="NOL9 N-terminal" evidence="22">
    <location>
        <begin position="322"/>
        <end position="458"/>
    </location>
</feature>
<dbReference type="FunFam" id="3.40.50.300:FF:001243">
    <property type="entry name" value="Nucleolar protein 9"/>
    <property type="match status" value="1"/>
</dbReference>
<evidence type="ECO:0000259" key="21">
    <source>
        <dbReference type="Pfam" id="PF16575"/>
    </source>
</evidence>
<evidence type="ECO:0000256" key="5">
    <source>
        <dbReference type="ARBA" id="ARBA00022552"/>
    </source>
</evidence>
<accession>F7AII6</accession>
<dbReference type="HOGENOM" id="CLU_021128_2_0_1"/>
<comment type="similarity">
    <text evidence="2">Belongs to the Clp1 family. NOL9/GRC3 subfamily.</text>
</comment>
<dbReference type="OMA" id="YFGETSC"/>
<comment type="catalytic activity">
    <reaction evidence="15">
        <text>a 5'-end dephospho-2'-deoxyribonucleoside-DNA + ATP = a 5'-end 5'-phospho-2'-deoxyribonucleoside-DNA + ADP + H(+)</text>
        <dbReference type="Rhea" id="RHEA:15669"/>
        <dbReference type="Rhea" id="RHEA-COMP:13180"/>
        <dbReference type="Rhea" id="RHEA-COMP:13184"/>
        <dbReference type="ChEBI" id="CHEBI:15378"/>
        <dbReference type="ChEBI" id="CHEBI:30616"/>
        <dbReference type="ChEBI" id="CHEBI:136412"/>
        <dbReference type="ChEBI" id="CHEBI:136416"/>
        <dbReference type="ChEBI" id="CHEBI:456216"/>
        <dbReference type="EC" id="2.7.1.78"/>
    </reaction>
</comment>
<keyword evidence="25" id="KW-1185">Reference proteome</keyword>
<dbReference type="GeneTree" id="ENSGT00940000153668"/>
<evidence type="ECO:0000256" key="6">
    <source>
        <dbReference type="ARBA" id="ARBA00022679"/>
    </source>
</evidence>
<dbReference type="InterPro" id="IPR057570">
    <property type="entry name" value="NOL9_C"/>
</dbReference>
<evidence type="ECO:0000256" key="13">
    <source>
        <dbReference type="ARBA" id="ARBA00023242"/>
    </source>
</evidence>
<evidence type="ECO:0000256" key="20">
    <source>
        <dbReference type="SAM" id="MobiDB-lite"/>
    </source>
</evidence>
<dbReference type="PANTHER" id="PTHR12755:SF3">
    <property type="entry name" value="POLYNUCLEOTIDE 5'-HYDROXYL-KINASE NOL9"/>
    <property type="match status" value="1"/>
</dbReference>
<feature type="compositionally biased region" description="Basic and acidic residues" evidence="20">
    <location>
        <begin position="234"/>
        <end position="247"/>
    </location>
</feature>
<dbReference type="FunCoup" id="F7AII6">
    <property type="interactions" value="3127"/>
</dbReference>
<keyword evidence="13" id="KW-0539">Nucleus</keyword>
<dbReference type="InterPro" id="IPR045116">
    <property type="entry name" value="Clp1/Grc3"/>
</dbReference>
<evidence type="ECO:0000256" key="11">
    <source>
        <dbReference type="ARBA" id="ARBA00022884"/>
    </source>
</evidence>
<dbReference type="Ensembl" id="ENSMODT00000007616.4">
    <property type="protein sequence ID" value="ENSMODP00000007467.4"/>
    <property type="gene ID" value="ENSMODG00000006027.4"/>
</dbReference>
<dbReference type="PANTHER" id="PTHR12755">
    <property type="entry name" value="CLEAVAGE/POLYADENYLATION FACTOR IA SUBUNIT CLP1P"/>
    <property type="match status" value="1"/>
</dbReference>
<evidence type="ECO:0000256" key="4">
    <source>
        <dbReference type="ARBA" id="ARBA00022499"/>
    </source>
</evidence>
<feature type="region of interest" description="Disordered" evidence="20">
    <location>
        <begin position="661"/>
        <end position="689"/>
    </location>
</feature>
<comment type="function">
    <text evidence="16">Polynucleotide kinase that can phosphorylate the 5'-hydroxyl groups of single-stranded and double-stranded RNA and DNA substrates. Involved in rRNA processing and its kinase activity is required for the processing of the 32S precursor into 5.8S and 28S rRNAs, more specifically for the generation of the major 5.8S(S) form. Required for the efficient pre-rRNA processing of internal transcribed spacer 2 (ITS2). Associates with LAS1L to form an ITS2 pre-rRNA endonuclease-kinase complex and is responsible for the transport of this complex into the nucleolus.</text>
</comment>
<proteinExistence type="inferred from homology"/>
<evidence type="ECO:0000256" key="19">
    <source>
        <dbReference type="ARBA" id="ARBA00082319"/>
    </source>
</evidence>
<dbReference type="Pfam" id="PF16575">
    <property type="entry name" value="CLP1_P"/>
    <property type="match status" value="1"/>
</dbReference>
<keyword evidence="5" id="KW-0698">rRNA processing</keyword>
<evidence type="ECO:0000256" key="12">
    <source>
        <dbReference type="ARBA" id="ARBA00022990"/>
    </source>
</evidence>
<evidence type="ECO:0000259" key="23">
    <source>
        <dbReference type="Pfam" id="PF25467"/>
    </source>
</evidence>
<dbReference type="Pfam" id="PF24419">
    <property type="entry name" value="Cupin_NOL9"/>
    <property type="match status" value="1"/>
</dbReference>
<evidence type="ECO:0000256" key="14">
    <source>
        <dbReference type="ARBA" id="ARBA00044641"/>
    </source>
</evidence>
<feature type="compositionally biased region" description="Acidic residues" evidence="20">
    <location>
        <begin position="674"/>
        <end position="684"/>
    </location>
</feature>
<dbReference type="GO" id="GO:0000448">
    <property type="term" value="P:cleavage in ITS2 between 5.8S rRNA and LSU-rRNA of tricistronic rRNA transcript (SSU-rRNA, 5.8S rRNA, LSU-rRNA)"/>
    <property type="evidence" value="ECO:0000318"/>
    <property type="project" value="GO_Central"/>
</dbReference>
<evidence type="ECO:0000256" key="3">
    <source>
        <dbReference type="ARBA" id="ARBA00012157"/>
    </source>
</evidence>
<feature type="compositionally biased region" description="Basic residues" evidence="20">
    <location>
        <begin position="223"/>
        <end position="233"/>
    </location>
</feature>
<reference evidence="24" key="3">
    <citation type="submission" date="2025-09" db="UniProtKB">
        <authorList>
            <consortium name="Ensembl"/>
        </authorList>
    </citation>
    <scope>IDENTIFICATION</scope>
</reference>
<sequence>MSTRIHETKSLQGRPKCPAGRGQARPGPPEPFGFLPSANRQMYANRRHANGCLLWVRPVRPGGGGEDQVGKPSQRGRGGPELQKDCAGGPREGARAREHRCFRSQDTLGRGGGRSLASSREMRHRNGAAGAGGGGGGGMADVLVYSKEGPGRLGWTRLRRARSPLGVGRRARRRARSLGGGGQRRLRLRLQQIEAAGAAWLEEEEEVDEAVIAAGVEWGAREKRTRKKKARRRERAERERERREREEERQREEREWRQLCELRERRERRPTGDEKEKQRGSGERSAAGPESDQGGERDCPEEAPREPCHFGGRGQPFLVRGKAGLLVLLHHAQSFSFIGKCRLTCLYGRVQVFGFIISQGQPAYDLYSPHTNCALTFEAISYLMPEKTIKDMKFEVRSLIKDHISSANAFPMMKQFSPMCSIVMLQRLETPAMDFVLSYPAFSHLFSGKKQETSSYTLEQLTVSSVGIKKCGEESGFHLSESSSSAIEELITACREEIDGCPIIMACGPKCIGKSTFNRYLINQLLNSIPRVDFLDCDLGQTEFTPPGCVSLSNVTEPLFGPPLTHQRTTRKMVFYGDSSCEDDCKKYTDIVKYVFSAYQREAPLIINTMGWVKGDGLLLLIDLIRMLAPTHIVQFSSEHSKDMPLLTPEYTAGMAGLQTKGKTRGKNRHLDCIDSESSGDPDEEKGSQPHLAGHKLLLVKSEFSGAGVAQLTQWHSPVLRDMALLGYLALLQPPEAKPFFPLHHLVPFQIPFSSVALRVIHTDVAPTHTMYTVNASWIGLCRILDDVKQKTDGPVFLTDNPVCDCVGFGIIRGISMVKKVYYVLTPLSHEKLRQVNCLMIGNITIPHCVFKNQPKIEGEMPYVTSEYNFSIWGAGKLRVRKLLQRREYL</sequence>
<evidence type="ECO:0000256" key="10">
    <source>
        <dbReference type="ARBA" id="ARBA00022843"/>
    </source>
</evidence>
<feature type="domain" description="Clp1 P-loop" evidence="21">
    <location>
        <begin position="508"/>
        <end position="640"/>
    </location>
</feature>
<keyword evidence="12" id="KW-0007">Acetylation</keyword>
<dbReference type="GO" id="GO:0051734">
    <property type="term" value="F:ATP-dependent polynucleotide 5'-hydroxyl-kinase activity"/>
    <property type="evidence" value="ECO:0007669"/>
    <property type="project" value="UniProtKB-EC"/>
</dbReference>
<feature type="compositionally biased region" description="Basic and acidic residues" evidence="20">
    <location>
        <begin position="294"/>
        <end position="307"/>
    </location>
</feature>
<feature type="region of interest" description="Disordered" evidence="20">
    <location>
        <begin position="221"/>
        <end position="247"/>
    </location>
</feature>
<evidence type="ECO:0000256" key="7">
    <source>
        <dbReference type="ARBA" id="ARBA00022741"/>
    </source>
</evidence>
<dbReference type="InterPro" id="IPR057573">
    <property type="entry name" value="NOL9_N"/>
</dbReference>
<dbReference type="GO" id="GO:0003723">
    <property type="term" value="F:RNA binding"/>
    <property type="evidence" value="ECO:0007669"/>
    <property type="project" value="UniProtKB-KW"/>
</dbReference>
<evidence type="ECO:0000256" key="9">
    <source>
        <dbReference type="ARBA" id="ARBA00022840"/>
    </source>
</evidence>
<evidence type="ECO:0000259" key="22">
    <source>
        <dbReference type="Pfam" id="PF24419"/>
    </source>
</evidence>
<dbReference type="GO" id="GO:0005634">
    <property type="term" value="C:nucleus"/>
    <property type="evidence" value="ECO:0000318"/>
    <property type="project" value="GO_Central"/>
</dbReference>
<keyword evidence="11" id="KW-0694">RNA-binding</keyword>
<dbReference type="GO" id="GO:0051731">
    <property type="term" value="F:polynucleotide 5'-hydroxyl-kinase activity"/>
    <property type="evidence" value="ECO:0000318"/>
    <property type="project" value="GO_Central"/>
</dbReference>
<dbReference type="InterPro" id="IPR032319">
    <property type="entry name" value="CLP1_P"/>
</dbReference>
<name>F7AII6_MONDO</name>
<keyword evidence="7" id="KW-0547">Nucleotide-binding</keyword>
<evidence type="ECO:0000256" key="2">
    <source>
        <dbReference type="ARBA" id="ARBA00011003"/>
    </source>
</evidence>
<comment type="subcellular location">
    <subcellularLocation>
        <location evidence="1">Nucleus</location>
        <location evidence="1">Nucleolus</location>
    </subcellularLocation>
</comment>
<comment type="subunit">
    <text evidence="17">Interacts with PELP1, WDR18 and SENP3. Interacts with LAS1L to form an ITS2 pre-rRNA endonuclease-kinase complex.</text>
</comment>
<evidence type="ECO:0000256" key="15">
    <source>
        <dbReference type="ARBA" id="ARBA00044673"/>
    </source>
</evidence>
<keyword evidence="8" id="KW-0418">Kinase</keyword>
<keyword evidence="6" id="KW-0808">Transferase</keyword>
<keyword evidence="10" id="KW-0832">Ubl conjugation</keyword>
<protein>
    <recommendedName>
        <fullName evidence="18">Polynucleotide 5'-hydroxyl-kinase NOL9</fullName>
        <ecNumber evidence="3">2.7.1.78</ecNumber>
    </recommendedName>
    <alternativeName>
        <fullName evidence="19">Nucleolar protein 9</fullName>
    </alternativeName>
</protein>
<feature type="compositionally biased region" description="Basic and acidic residues" evidence="20">
    <location>
        <begin position="267"/>
        <end position="282"/>
    </location>
</feature>
<evidence type="ECO:0000256" key="1">
    <source>
        <dbReference type="ARBA" id="ARBA00004604"/>
    </source>
</evidence>
<dbReference type="InParanoid" id="F7AII6"/>
<evidence type="ECO:0000313" key="25">
    <source>
        <dbReference type="Proteomes" id="UP000002280"/>
    </source>
</evidence>
<keyword evidence="4" id="KW-1017">Isopeptide bond</keyword>
<reference evidence="24" key="2">
    <citation type="submission" date="2025-08" db="UniProtKB">
        <authorList>
            <consortium name="Ensembl"/>
        </authorList>
    </citation>
    <scope>IDENTIFICATION</scope>
</reference>
<evidence type="ECO:0000256" key="17">
    <source>
        <dbReference type="ARBA" id="ARBA00065329"/>
    </source>
</evidence>
<feature type="region of interest" description="Disordered" evidence="20">
    <location>
        <begin position="1"/>
        <end position="39"/>
    </location>
</feature>
<feature type="region of interest" description="Disordered" evidence="20">
    <location>
        <begin position="164"/>
        <end position="183"/>
    </location>
</feature>
<feature type="region of interest" description="Disordered" evidence="20">
    <location>
        <begin position="58"/>
        <end position="120"/>
    </location>
</feature>
<feature type="domain" description="NOL9 C-terminal" evidence="23">
    <location>
        <begin position="746"/>
        <end position="847"/>
    </location>
</feature>
<evidence type="ECO:0000256" key="8">
    <source>
        <dbReference type="ARBA" id="ARBA00022777"/>
    </source>
</evidence>
<dbReference type="GO" id="GO:0005730">
    <property type="term" value="C:nucleolus"/>
    <property type="evidence" value="ECO:0007669"/>
    <property type="project" value="UniProtKB-SubCell"/>
</dbReference>
<dbReference type="STRING" id="13616.ENSMODP00000007467"/>
<dbReference type="AlphaFoldDB" id="F7AII6"/>
<dbReference type="EC" id="2.7.1.78" evidence="3"/>
<feature type="compositionally biased region" description="Basic and acidic residues" evidence="20">
    <location>
        <begin position="92"/>
        <end position="103"/>
    </location>
</feature>